<proteinExistence type="predicted"/>
<feature type="domain" description="VQ" evidence="2">
    <location>
        <begin position="50"/>
        <end position="75"/>
    </location>
</feature>
<reference evidence="3" key="2">
    <citation type="submission" date="2018-10" db="UniProtKB">
        <authorList>
            <consortium name="EnsemblPlants"/>
        </authorList>
    </citation>
    <scope>IDENTIFICATION</scope>
</reference>
<dbReference type="Gramene" id="TraesCS7A03G0973200.1">
    <property type="protein sequence ID" value="TraesCS7A03G0973200.1.CDS1"/>
    <property type="gene ID" value="TraesCS7A03G0973200"/>
</dbReference>
<dbReference type="PANTHER" id="PTHR33143">
    <property type="entry name" value="F16F4.1 PROTEIN-RELATED"/>
    <property type="match status" value="1"/>
</dbReference>
<sequence>MGEHAYDHSSSSGGGMSPSTPPVQQRRGLSRHATAPRATTTRPAIRIIHIIAPEIIKTDVDNFRDLVQRLTGRQHHQPADVTANDRAAVTVGVATTPPSPVEEKPQPQKKRLAPAPALADDFVAQQENKRRKKIKCEVVKVEEGGLGYGGGDLDFSELWMDLNPGGFLSFLEEDVFQGMMAPDLLQQPLGAPRMDLVGEMCASFLA</sequence>
<reference evidence="3" key="1">
    <citation type="submission" date="2018-08" db="EMBL/GenBank/DDBJ databases">
        <authorList>
            <person name="Rossello M."/>
        </authorList>
    </citation>
    <scope>NUCLEOTIDE SEQUENCE [LARGE SCALE GENOMIC DNA]</scope>
    <source>
        <strain evidence="3">cv. Chinese Spring</strain>
    </source>
</reference>
<dbReference type="Gramene" id="TraesSTA7A03G03969270.1">
    <property type="protein sequence ID" value="TraesSTA7A03G03969270.1.CDS1"/>
    <property type="gene ID" value="TraesSTA7A03G03969270"/>
</dbReference>
<dbReference type="InterPro" id="IPR039607">
    <property type="entry name" value="VQ_8/17/18/20/21/25"/>
</dbReference>
<dbReference type="OrthoDB" id="693437at2759"/>
<dbReference type="Gramene" id="TraesJUL7A03G04010600.1">
    <property type="protein sequence ID" value="TraesJUL7A03G04010600.1.CDS1"/>
    <property type="gene ID" value="TraesJUL7A03G04010600"/>
</dbReference>
<protein>
    <recommendedName>
        <fullName evidence="2">VQ domain-containing protein</fullName>
    </recommendedName>
</protein>
<dbReference type="Gramene" id="TraesSYM7A03G03927500.1">
    <property type="protein sequence ID" value="TraesSYM7A03G03927500.1.CDS1"/>
    <property type="gene ID" value="TraesSYM7A03G03927500"/>
</dbReference>
<feature type="region of interest" description="Disordered" evidence="1">
    <location>
        <begin position="1"/>
        <end position="40"/>
    </location>
</feature>
<dbReference type="PANTHER" id="PTHR33143:SF59">
    <property type="entry name" value="OS06G0618700 PROTEIN"/>
    <property type="match status" value="1"/>
</dbReference>
<name>A0A3B6RKA7_WHEAT</name>
<evidence type="ECO:0000256" key="1">
    <source>
        <dbReference type="SAM" id="MobiDB-lite"/>
    </source>
</evidence>
<dbReference type="InterPro" id="IPR008889">
    <property type="entry name" value="VQ"/>
</dbReference>
<dbReference type="GO" id="GO:0005634">
    <property type="term" value="C:nucleus"/>
    <property type="evidence" value="ECO:0000318"/>
    <property type="project" value="GO_Central"/>
</dbReference>
<evidence type="ECO:0000259" key="2">
    <source>
        <dbReference type="Pfam" id="PF05678"/>
    </source>
</evidence>
<dbReference type="Gramene" id="TraesWEE_scaffold_091292_01G000100.1">
    <property type="protein sequence ID" value="TraesWEE_scaffold_091292_01G000100.1"/>
    <property type="gene ID" value="TraesWEE_scaffold_091292_01G000100"/>
</dbReference>
<organism evidence="3">
    <name type="scientific">Triticum aestivum</name>
    <name type="common">Wheat</name>
    <dbReference type="NCBI Taxonomy" id="4565"/>
    <lineage>
        <taxon>Eukaryota</taxon>
        <taxon>Viridiplantae</taxon>
        <taxon>Streptophyta</taxon>
        <taxon>Embryophyta</taxon>
        <taxon>Tracheophyta</taxon>
        <taxon>Spermatophyta</taxon>
        <taxon>Magnoliopsida</taxon>
        <taxon>Liliopsida</taxon>
        <taxon>Poales</taxon>
        <taxon>Poaceae</taxon>
        <taxon>BOP clade</taxon>
        <taxon>Pooideae</taxon>
        <taxon>Triticodae</taxon>
        <taxon>Triticeae</taxon>
        <taxon>Triticinae</taxon>
        <taxon>Triticum</taxon>
    </lineage>
</organism>
<dbReference type="Gramene" id="TraesJAG7A03G03955490.1">
    <property type="protein sequence ID" value="TraesJAG7A03G03955490.1.CDS1"/>
    <property type="gene ID" value="TraesJAG7A03G03955490"/>
</dbReference>
<accession>A0A3B6RKA7</accession>
<keyword evidence="4" id="KW-1185">Reference proteome</keyword>
<dbReference type="Gramene" id="TraesARI7A03G03947780.1">
    <property type="protein sequence ID" value="TraesARI7A03G03947780.1.CDS1"/>
    <property type="gene ID" value="TraesARI7A03G03947780"/>
</dbReference>
<dbReference type="Gramene" id="TraesNOR7A03G04017170.1">
    <property type="protein sequence ID" value="TraesNOR7A03G04017170.1.CDS1"/>
    <property type="gene ID" value="TraesNOR7A03G04017170"/>
</dbReference>
<feature type="compositionally biased region" description="Low complexity" evidence="1">
    <location>
        <begin position="31"/>
        <end position="40"/>
    </location>
</feature>
<dbReference type="Gramene" id="TraesCAD_scaffold_089204_01G000100.1">
    <property type="protein sequence ID" value="TraesCAD_scaffold_089204_01G000100.1"/>
    <property type="gene ID" value="TraesCAD_scaffold_089204_01G000100"/>
</dbReference>
<dbReference type="Pfam" id="PF05678">
    <property type="entry name" value="VQ"/>
    <property type="match status" value="1"/>
</dbReference>
<dbReference type="OMA" id="TGRQHHQ"/>
<dbReference type="Proteomes" id="UP000019116">
    <property type="component" value="Chromosome 7A"/>
</dbReference>
<dbReference type="RefSeq" id="XP_044427899.1">
    <property type="nucleotide sequence ID" value="XM_044571964.1"/>
</dbReference>
<dbReference type="Gramene" id="TraesLDM7A03G03976950.1">
    <property type="protein sequence ID" value="TraesLDM7A03G03976950.1.CDS1"/>
    <property type="gene ID" value="TraesLDM7A03G03976950"/>
</dbReference>
<evidence type="ECO:0000313" key="3">
    <source>
        <dbReference type="EnsemblPlants" id="TraesCS7A02G401900.1.cds1"/>
    </source>
</evidence>
<evidence type="ECO:0000313" key="4">
    <source>
        <dbReference type="Proteomes" id="UP000019116"/>
    </source>
</evidence>
<dbReference type="Gramene" id="TraesRN7A0100959800.1">
    <property type="protein sequence ID" value="TraesRN7A0100959800.1"/>
    <property type="gene ID" value="TraesRN7A0100959800"/>
</dbReference>
<dbReference type="Gramene" id="TraesLAC7A03G03927470.1">
    <property type="protein sequence ID" value="TraesLAC7A03G03927470.1.CDS1"/>
    <property type="gene ID" value="TraesLAC7A03G03927470"/>
</dbReference>
<gene>
    <name evidence="3" type="primary">LOC123152403</name>
</gene>
<dbReference type="GeneID" id="123152403"/>
<dbReference type="AlphaFoldDB" id="A0A3B6RKA7"/>
<dbReference type="EnsemblPlants" id="TraesCS7A02G401900.1">
    <property type="protein sequence ID" value="TraesCS7A02G401900.1.cds1"/>
    <property type="gene ID" value="TraesCS7A02G401900"/>
</dbReference>
<dbReference type="Gramene" id="TraesCS7A02G401900.1">
    <property type="protein sequence ID" value="TraesCS7A02G401900.1.cds1"/>
    <property type="gene ID" value="TraesCS7A02G401900"/>
</dbReference>